<feature type="region of interest" description="Disordered" evidence="1">
    <location>
        <begin position="33"/>
        <end position="52"/>
    </location>
</feature>
<keyword evidence="2" id="KW-0732">Signal</keyword>
<organism evidence="3 4">
    <name type="scientific">Calocera cornea HHB12733</name>
    <dbReference type="NCBI Taxonomy" id="1353952"/>
    <lineage>
        <taxon>Eukaryota</taxon>
        <taxon>Fungi</taxon>
        <taxon>Dikarya</taxon>
        <taxon>Basidiomycota</taxon>
        <taxon>Agaricomycotina</taxon>
        <taxon>Dacrymycetes</taxon>
        <taxon>Dacrymycetales</taxon>
        <taxon>Dacrymycetaceae</taxon>
        <taxon>Calocera</taxon>
    </lineage>
</organism>
<accession>A0A165EUY8</accession>
<evidence type="ECO:0000313" key="4">
    <source>
        <dbReference type="Proteomes" id="UP000076842"/>
    </source>
</evidence>
<gene>
    <name evidence="3" type="ORF">CALCODRAFT_345335</name>
</gene>
<evidence type="ECO:0000256" key="1">
    <source>
        <dbReference type="SAM" id="MobiDB-lite"/>
    </source>
</evidence>
<dbReference type="AlphaFoldDB" id="A0A165EUY8"/>
<dbReference type="InParanoid" id="A0A165EUY8"/>
<feature type="compositionally biased region" description="Low complexity" evidence="1">
    <location>
        <begin position="40"/>
        <end position="52"/>
    </location>
</feature>
<protein>
    <recommendedName>
        <fullName evidence="5">Secreted protein</fullName>
    </recommendedName>
</protein>
<feature type="signal peptide" evidence="2">
    <location>
        <begin position="1"/>
        <end position="28"/>
    </location>
</feature>
<proteinExistence type="predicted"/>
<evidence type="ECO:0000313" key="3">
    <source>
        <dbReference type="EMBL" id="KZT55574.1"/>
    </source>
</evidence>
<evidence type="ECO:0008006" key="5">
    <source>
        <dbReference type="Google" id="ProtNLM"/>
    </source>
</evidence>
<feature type="chain" id="PRO_5007857390" description="Secreted protein" evidence="2">
    <location>
        <begin position="29"/>
        <end position="235"/>
    </location>
</feature>
<keyword evidence="4" id="KW-1185">Reference proteome</keyword>
<name>A0A165EUY8_9BASI</name>
<dbReference type="EMBL" id="KV423992">
    <property type="protein sequence ID" value="KZT55574.1"/>
    <property type="molecule type" value="Genomic_DNA"/>
</dbReference>
<sequence length="235" mass="25848">MCVYCNHSVTSILLAILPLLLITPVAFPSAPFTPPPKPESSPGSTSPSSSLTIHGEPISQCKIWESLLEVRVAPKFRVQGSASPILLLLSPHQCSAVIRQGGCVLCMPVGLAGLVRLSSMFHWHFFASFRGPGTLPVRACVLLPVLCIFEPAKGTQNVFAQRKMSSHHSLYTCPGWNSLWRHHEPVRSRPLPLPPNRHWNSTGAGTDTLIEADLGKCHRNRRVARTHTEQSKDSW</sequence>
<reference evidence="3 4" key="1">
    <citation type="journal article" date="2016" name="Mol. Biol. Evol.">
        <title>Comparative Genomics of Early-Diverging Mushroom-Forming Fungi Provides Insights into the Origins of Lignocellulose Decay Capabilities.</title>
        <authorList>
            <person name="Nagy L.G."/>
            <person name="Riley R."/>
            <person name="Tritt A."/>
            <person name="Adam C."/>
            <person name="Daum C."/>
            <person name="Floudas D."/>
            <person name="Sun H."/>
            <person name="Yadav J.S."/>
            <person name="Pangilinan J."/>
            <person name="Larsson K.H."/>
            <person name="Matsuura K."/>
            <person name="Barry K."/>
            <person name="Labutti K."/>
            <person name="Kuo R."/>
            <person name="Ohm R.A."/>
            <person name="Bhattacharya S.S."/>
            <person name="Shirouzu T."/>
            <person name="Yoshinaga Y."/>
            <person name="Martin F.M."/>
            <person name="Grigoriev I.V."/>
            <person name="Hibbett D.S."/>
        </authorList>
    </citation>
    <scope>NUCLEOTIDE SEQUENCE [LARGE SCALE GENOMIC DNA]</scope>
    <source>
        <strain evidence="3 4">HHB12733</strain>
    </source>
</reference>
<dbReference type="Proteomes" id="UP000076842">
    <property type="component" value="Unassembled WGS sequence"/>
</dbReference>
<evidence type="ECO:0000256" key="2">
    <source>
        <dbReference type="SAM" id="SignalP"/>
    </source>
</evidence>